<dbReference type="PANTHER" id="PTHR11306">
    <property type="entry name" value="NIEMANN PICK TYPE C2 PROTEIN NPC2-RELATED"/>
    <property type="match status" value="1"/>
</dbReference>
<evidence type="ECO:0000256" key="2">
    <source>
        <dbReference type="ARBA" id="ARBA00006370"/>
    </source>
</evidence>
<protein>
    <submittedName>
        <fullName evidence="7">Epididymal secretory protein E1-like</fullName>
    </submittedName>
</protein>
<feature type="domain" description="MD-2-related lipid-recognition" evidence="5">
    <location>
        <begin position="22"/>
        <end position="140"/>
    </location>
</feature>
<evidence type="ECO:0000256" key="1">
    <source>
        <dbReference type="ARBA" id="ARBA00004613"/>
    </source>
</evidence>
<feature type="chain" id="PRO_5034544897" evidence="4">
    <location>
        <begin position="18"/>
        <end position="145"/>
    </location>
</feature>
<dbReference type="InterPro" id="IPR003172">
    <property type="entry name" value="ML_dom"/>
</dbReference>
<name>A0A8B8BDQ2_CRAVI</name>
<evidence type="ECO:0000313" key="6">
    <source>
        <dbReference type="Proteomes" id="UP000694844"/>
    </source>
</evidence>
<gene>
    <name evidence="7" type="primary">LOC111109623</name>
</gene>
<dbReference type="AlphaFoldDB" id="A0A8B8BDQ2"/>
<dbReference type="SUPFAM" id="SSF81296">
    <property type="entry name" value="E set domains"/>
    <property type="match status" value="1"/>
</dbReference>
<feature type="signal peptide" evidence="4">
    <location>
        <begin position="1"/>
        <end position="17"/>
    </location>
</feature>
<keyword evidence="4" id="KW-0732">Signal</keyword>
<keyword evidence="6" id="KW-1185">Reference proteome</keyword>
<evidence type="ECO:0000313" key="7">
    <source>
        <dbReference type="RefSeq" id="XP_022301527.1"/>
    </source>
</evidence>
<dbReference type="Gene3D" id="2.60.40.770">
    <property type="match status" value="1"/>
</dbReference>
<dbReference type="GeneID" id="111109623"/>
<proteinExistence type="inferred from homology"/>
<dbReference type="GO" id="GO:0032934">
    <property type="term" value="F:sterol binding"/>
    <property type="evidence" value="ECO:0007669"/>
    <property type="project" value="InterPro"/>
</dbReference>
<dbReference type="InterPro" id="IPR014756">
    <property type="entry name" value="Ig_E-set"/>
</dbReference>
<evidence type="ECO:0000259" key="5">
    <source>
        <dbReference type="SMART" id="SM00737"/>
    </source>
</evidence>
<evidence type="ECO:0000256" key="3">
    <source>
        <dbReference type="ARBA" id="ARBA00022525"/>
    </source>
</evidence>
<accession>A0A8B8BDQ2</accession>
<dbReference type="Pfam" id="PF02221">
    <property type="entry name" value="E1_DerP2_DerF2"/>
    <property type="match status" value="1"/>
</dbReference>
<dbReference type="SMART" id="SM00737">
    <property type="entry name" value="ML"/>
    <property type="match status" value="1"/>
</dbReference>
<dbReference type="KEGG" id="cvn:111109623"/>
<dbReference type="Proteomes" id="UP000694844">
    <property type="component" value="Chromosome 8"/>
</dbReference>
<dbReference type="PANTHER" id="PTHR11306:SF68">
    <property type="entry name" value="NPC INTRACELLULAR CHOLESTEROL TRANSPORTER 2"/>
    <property type="match status" value="1"/>
</dbReference>
<keyword evidence="3" id="KW-0964">Secreted</keyword>
<dbReference type="RefSeq" id="XP_022301527.1">
    <property type="nucleotide sequence ID" value="XM_022445819.1"/>
</dbReference>
<evidence type="ECO:0000256" key="4">
    <source>
        <dbReference type="SAM" id="SignalP"/>
    </source>
</evidence>
<dbReference type="InterPro" id="IPR039670">
    <property type="entry name" value="NPC2-like"/>
</dbReference>
<sequence>MIKFLTVLAVTIACSYAVTVKYSGCRSHGVHGQITNLDVDPCPHEPCALPHGKNITLTVTFTPTESSSSFKSSVHGIILGLPVPYGVPLGSMSGPIVSGQEVTYTNSLYVSPAYPTIRLNVEWEVLDDRGRDLFCFIIPVHITNH</sequence>
<comment type="similarity">
    <text evidence="2">Belongs to the NPC2 family.</text>
</comment>
<dbReference type="FunFam" id="2.60.40.770:FF:000001">
    <property type="entry name" value="NPC intracellular cholesterol transporter 2"/>
    <property type="match status" value="1"/>
</dbReference>
<organism evidence="6 7">
    <name type="scientific">Crassostrea virginica</name>
    <name type="common">Eastern oyster</name>
    <dbReference type="NCBI Taxonomy" id="6565"/>
    <lineage>
        <taxon>Eukaryota</taxon>
        <taxon>Metazoa</taxon>
        <taxon>Spiralia</taxon>
        <taxon>Lophotrochozoa</taxon>
        <taxon>Mollusca</taxon>
        <taxon>Bivalvia</taxon>
        <taxon>Autobranchia</taxon>
        <taxon>Pteriomorphia</taxon>
        <taxon>Ostreida</taxon>
        <taxon>Ostreoidea</taxon>
        <taxon>Ostreidae</taxon>
        <taxon>Crassostrea</taxon>
    </lineage>
</organism>
<dbReference type="OrthoDB" id="6489092at2759"/>
<dbReference type="GO" id="GO:0005576">
    <property type="term" value="C:extracellular region"/>
    <property type="evidence" value="ECO:0007669"/>
    <property type="project" value="UniProtKB-SubCell"/>
</dbReference>
<reference evidence="7" key="1">
    <citation type="submission" date="2025-08" db="UniProtKB">
        <authorList>
            <consortium name="RefSeq"/>
        </authorList>
    </citation>
    <scope>IDENTIFICATION</scope>
    <source>
        <tissue evidence="7">Whole sample</tissue>
    </source>
</reference>
<comment type="subcellular location">
    <subcellularLocation>
        <location evidence="1">Secreted</location>
    </subcellularLocation>
</comment>
<dbReference type="GO" id="GO:0015918">
    <property type="term" value="P:sterol transport"/>
    <property type="evidence" value="ECO:0007669"/>
    <property type="project" value="InterPro"/>
</dbReference>